<feature type="domain" description="Cytidyltransferase-like" evidence="11">
    <location>
        <begin position="7"/>
        <end position="175"/>
    </location>
</feature>
<dbReference type="GO" id="GO:0009435">
    <property type="term" value="P:NAD+ biosynthetic process"/>
    <property type="evidence" value="ECO:0007669"/>
    <property type="project" value="UniProtKB-UniRule"/>
</dbReference>
<dbReference type="InterPro" id="IPR005248">
    <property type="entry name" value="NadD/NMNAT"/>
</dbReference>
<evidence type="ECO:0000256" key="6">
    <source>
        <dbReference type="ARBA" id="ARBA00022741"/>
    </source>
</evidence>
<evidence type="ECO:0000313" key="14">
    <source>
        <dbReference type="EMBL" id="UYO64510.1"/>
    </source>
</evidence>
<dbReference type="CDD" id="cd02165">
    <property type="entry name" value="NMNAT"/>
    <property type="match status" value="1"/>
</dbReference>
<evidence type="ECO:0000256" key="5">
    <source>
        <dbReference type="ARBA" id="ARBA00022695"/>
    </source>
</evidence>
<dbReference type="UniPathway" id="UPA00253">
    <property type="reaction ID" value="UER00332"/>
</dbReference>
<dbReference type="Proteomes" id="UP000176244">
    <property type="component" value="Unassembled WGS sequence"/>
</dbReference>
<evidence type="ECO:0000256" key="2">
    <source>
        <dbReference type="ARBA" id="ARBA00005019"/>
    </source>
</evidence>
<evidence type="ECO:0000313" key="12">
    <source>
        <dbReference type="EMBL" id="OFV70368.1"/>
    </source>
</evidence>
<dbReference type="NCBIfam" id="TIGR00482">
    <property type="entry name" value="nicotinate (nicotinamide) nucleotide adenylyltransferase"/>
    <property type="match status" value="1"/>
</dbReference>
<dbReference type="EMBL" id="CP087994">
    <property type="protein sequence ID" value="UYO64510.1"/>
    <property type="molecule type" value="Genomic_DNA"/>
</dbReference>
<keyword evidence="5 10" id="KW-0548">Nucleotidyltransferase</keyword>
<dbReference type="PANTHER" id="PTHR39321:SF3">
    <property type="entry name" value="PHOSPHOPANTETHEINE ADENYLYLTRANSFERASE"/>
    <property type="match status" value="1"/>
</dbReference>
<reference evidence="13 16" key="2">
    <citation type="submission" date="2019-08" db="EMBL/GenBank/DDBJ databases">
        <title>Isolation and enrichment of carboxydotrophic bacteria from anaerobic sludge for the production of bio-based chemicals from syngas.</title>
        <authorList>
            <person name="Antares A.L."/>
            <person name="Moreira J."/>
            <person name="Diender M."/>
            <person name="Parshina S.N."/>
            <person name="Stams A.J.M."/>
            <person name="Alves M."/>
            <person name="Alves J.I."/>
            <person name="Sousa D.Z."/>
        </authorList>
    </citation>
    <scope>NUCLEOTIDE SEQUENCE [LARGE SCALE GENOMIC DNA]</scope>
    <source>
        <strain evidence="13 16">JM</strain>
    </source>
</reference>
<dbReference type="Proteomes" id="UP001163550">
    <property type="component" value="Chromosome"/>
</dbReference>
<keyword evidence="17" id="KW-1185">Reference proteome</keyword>
<evidence type="ECO:0000256" key="4">
    <source>
        <dbReference type="ARBA" id="ARBA00022679"/>
    </source>
</evidence>
<evidence type="ECO:0000313" key="17">
    <source>
        <dbReference type="Proteomes" id="UP001163550"/>
    </source>
</evidence>
<dbReference type="GO" id="GO:0005524">
    <property type="term" value="F:ATP binding"/>
    <property type="evidence" value="ECO:0007669"/>
    <property type="project" value="UniProtKB-KW"/>
</dbReference>
<evidence type="ECO:0000313" key="16">
    <source>
        <dbReference type="Proteomes" id="UP000322619"/>
    </source>
</evidence>
<dbReference type="Proteomes" id="UP000322619">
    <property type="component" value="Unassembled WGS sequence"/>
</dbReference>
<dbReference type="NCBIfam" id="TIGR00125">
    <property type="entry name" value="cyt_tran_rel"/>
    <property type="match status" value="1"/>
</dbReference>
<dbReference type="InterPro" id="IPR014729">
    <property type="entry name" value="Rossmann-like_a/b/a_fold"/>
</dbReference>
<evidence type="ECO:0000256" key="8">
    <source>
        <dbReference type="ARBA" id="ARBA00023027"/>
    </source>
</evidence>
<keyword evidence="6 10" id="KW-0547">Nucleotide-binding</keyword>
<dbReference type="EC" id="2.7.7.18" evidence="10"/>
<accession>A0A1F2PGD6</accession>
<dbReference type="GO" id="GO:0004515">
    <property type="term" value="F:nicotinate-nucleotide adenylyltransferase activity"/>
    <property type="evidence" value="ECO:0007669"/>
    <property type="project" value="UniProtKB-UniRule"/>
</dbReference>
<dbReference type="STRING" id="52694.ACWI_21490"/>
<reference evidence="12 15" key="1">
    <citation type="submission" date="2015-09" db="EMBL/GenBank/DDBJ databases">
        <title>Genome sequence of Acetobacterium wieringae DSM 1911.</title>
        <authorList>
            <person name="Poehlein A."/>
            <person name="Bengelsdorf F.R."/>
            <person name="Schiel-Bengelsdorf B."/>
            <person name="Duerre P."/>
            <person name="Daniel R."/>
        </authorList>
    </citation>
    <scope>NUCLEOTIDE SEQUENCE [LARGE SCALE GENOMIC DNA]</scope>
    <source>
        <strain evidence="12 15">DSM 1911</strain>
    </source>
</reference>
<organism evidence="12 15">
    <name type="scientific">Acetobacterium wieringae</name>
    <dbReference type="NCBI Taxonomy" id="52694"/>
    <lineage>
        <taxon>Bacteria</taxon>
        <taxon>Bacillati</taxon>
        <taxon>Bacillota</taxon>
        <taxon>Clostridia</taxon>
        <taxon>Eubacteriales</taxon>
        <taxon>Eubacteriaceae</taxon>
        <taxon>Acetobacterium</taxon>
    </lineage>
</organism>
<evidence type="ECO:0000259" key="11">
    <source>
        <dbReference type="Pfam" id="PF01467"/>
    </source>
</evidence>
<comment type="pathway">
    <text evidence="2 10">Cofactor biosynthesis; NAD(+) biosynthesis; deamido-NAD(+) from nicotinate D-ribonucleotide: step 1/1.</text>
</comment>
<comment type="similarity">
    <text evidence="10">Belongs to the NadD family.</text>
</comment>
<evidence type="ECO:0000313" key="15">
    <source>
        <dbReference type="Proteomes" id="UP000176244"/>
    </source>
</evidence>
<dbReference type="NCBIfam" id="NF000840">
    <property type="entry name" value="PRK00071.1-3"/>
    <property type="match status" value="1"/>
</dbReference>
<keyword evidence="8 10" id="KW-0520">NAD</keyword>
<dbReference type="AlphaFoldDB" id="A0A1F2PGD6"/>
<evidence type="ECO:0000313" key="13">
    <source>
        <dbReference type="EMBL" id="TYC84002.1"/>
    </source>
</evidence>
<dbReference type="SUPFAM" id="SSF52374">
    <property type="entry name" value="Nucleotidylyl transferase"/>
    <property type="match status" value="1"/>
</dbReference>
<comment type="catalytic activity">
    <reaction evidence="9 10">
        <text>nicotinate beta-D-ribonucleotide + ATP + H(+) = deamido-NAD(+) + diphosphate</text>
        <dbReference type="Rhea" id="RHEA:22860"/>
        <dbReference type="ChEBI" id="CHEBI:15378"/>
        <dbReference type="ChEBI" id="CHEBI:30616"/>
        <dbReference type="ChEBI" id="CHEBI:33019"/>
        <dbReference type="ChEBI" id="CHEBI:57502"/>
        <dbReference type="ChEBI" id="CHEBI:58437"/>
        <dbReference type="EC" id="2.7.7.18"/>
    </reaction>
</comment>
<dbReference type="Gene3D" id="3.40.50.620">
    <property type="entry name" value="HUPs"/>
    <property type="match status" value="1"/>
</dbReference>
<dbReference type="EMBL" id="LKEU01000031">
    <property type="protein sequence ID" value="OFV70368.1"/>
    <property type="molecule type" value="Genomic_DNA"/>
</dbReference>
<dbReference type="HAMAP" id="MF_00244">
    <property type="entry name" value="NaMN_adenylyltr"/>
    <property type="match status" value="1"/>
</dbReference>
<dbReference type="RefSeq" id="WP_070371440.1">
    <property type="nucleotide sequence ID" value="NZ_CABIIK010000015.1"/>
</dbReference>
<dbReference type="EMBL" id="VSLA01000027">
    <property type="protein sequence ID" value="TYC84002.1"/>
    <property type="molecule type" value="Genomic_DNA"/>
</dbReference>
<keyword evidence="4 10" id="KW-0808">Transferase</keyword>
<name>A0A1F2PGD6_9FIRM</name>
<evidence type="ECO:0000256" key="9">
    <source>
        <dbReference type="ARBA" id="ARBA00048721"/>
    </source>
</evidence>
<sequence length="213" mass="24388">MKKKIGLLGGSFNPIHTGHLLLAESARDQYELDKVLFIPTGNNPFKLSQDEIAREHRLKMVELAIASNDRFEILTHEIDQSGITYTIDTINSIKEIYPDCDFYFIAGADLMFEITLWKGAPELLKSVKFITTFRPGYSHDRLDMRIKELQEIYGASIFKLYATEMDIASSDIRSRIKNGYSIRYLLPDPVEAYIHDQGLYLPNGTHGDQHELD</sequence>
<dbReference type="InterPro" id="IPR004821">
    <property type="entry name" value="Cyt_trans-like"/>
</dbReference>
<keyword evidence="7 10" id="KW-0067">ATP-binding</keyword>
<comment type="function">
    <text evidence="1 10">Catalyzes the reversible adenylation of nicotinate mononucleotide (NaMN) to nicotinic acid adenine dinucleotide (NaAD).</text>
</comment>
<dbReference type="PANTHER" id="PTHR39321">
    <property type="entry name" value="NICOTINATE-NUCLEOTIDE ADENYLYLTRANSFERASE-RELATED"/>
    <property type="match status" value="1"/>
</dbReference>
<evidence type="ECO:0000256" key="10">
    <source>
        <dbReference type="HAMAP-Rule" id="MF_00244"/>
    </source>
</evidence>
<evidence type="ECO:0000256" key="3">
    <source>
        <dbReference type="ARBA" id="ARBA00022642"/>
    </source>
</evidence>
<keyword evidence="3 10" id="KW-0662">Pyridine nucleotide biosynthesis</keyword>
<evidence type="ECO:0000256" key="7">
    <source>
        <dbReference type="ARBA" id="ARBA00022840"/>
    </source>
</evidence>
<reference evidence="14" key="3">
    <citation type="submission" date="2021-11" db="EMBL/GenBank/DDBJ databases">
        <title>Isoprene-degrading acetogen.</title>
        <authorList>
            <person name="Yang Y."/>
            <person name="Jin H."/>
            <person name="Yan J."/>
        </authorList>
    </citation>
    <scope>NUCLEOTIDE SEQUENCE</scope>
    <source>
        <strain evidence="14">Berkeley</strain>
    </source>
</reference>
<dbReference type="OrthoDB" id="5295945at2"/>
<protein>
    <recommendedName>
        <fullName evidence="10">Probable nicotinate-nucleotide adenylyltransferase</fullName>
        <ecNumber evidence="10">2.7.7.18</ecNumber>
    </recommendedName>
    <alternativeName>
        <fullName evidence="10">Deamido-NAD(+) diphosphorylase</fullName>
    </alternativeName>
    <alternativeName>
        <fullName evidence="10">Deamido-NAD(+) pyrophosphorylase</fullName>
    </alternativeName>
    <alternativeName>
        <fullName evidence="10">Nicotinate mononucleotide adenylyltransferase</fullName>
        <shortName evidence="10">NaMN adenylyltransferase</shortName>
    </alternativeName>
</protein>
<evidence type="ECO:0000256" key="1">
    <source>
        <dbReference type="ARBA" id="ARBA00002324"/>
    </source>
</evidence>
<proteinExistence type="inferred from homology"/>
<dbReference type="Pfam" id="PF01467">
    <property type="entry name" value="CTP_transf_like"/>
    <property type="match status" value="1"/>
</dbReference>
<gene>
    <name evidence="10 12" type="primary">nadD</name>
    <name evidence="12" type="ORF">ACWI_21490</name>
    <name evidence="13" type="ORF">FXB42_13550</name>
    <name evidence="14" type="ORF">LNN31_08830</name>
</gene>